<comment type="caution">
    <text evidence="1">The sequence shown here is derived from an EMBL/GenBank/DDBJ whole genome shotgun (WGS) entry which is preliminary data.</text>
</comment>
<evidence type="ECO:0000313" key="1">
    <source>
        <dbReference type="EMBL" id="KEQ18952.1"/>
    </source>
</evidence>
<dbReference type="EMBL" id="JOKH01000001">
    <property type="protein sequence ID" value="KEQ18952.1"/>
    <property type="molecule type" value="Genomic_DNA"/>
</dbReference>
<dbReference type="Proteomes" id="UP000028073">
    <property type="component" value="Unassembled WGS sequence"/>
</dbReference>
<sequence length="66" mass="7453">MGNDTEVNLPEYCTLARPPLNTASTGRMNNFFASPFKGIPLKEQVTHSNMIRPSAQPKWLCELFKL</sequence>
<reference evidence="1 2" key="1">
    <citation type="submission" date="2014-06" db="EMBL/GenBank/DDBJ databases">
        <title>Whole Genome Sequences of Three Symbiotic Endozoicomonas Bacteria.</title>
        <authorList>
            <person name="Neave M.J."/>
            <person name="Apprill A."/>
            <person name="Voolstra C.R."/>
        </authorList>
    </citation>
    <scope>NUCLEOTIDE SEQUENCE [LARGE SCALE GENOMIC DNA]</scope>
    <source>
        <strain evidence="1 2">DSM 25634</strain>
    </source>
</reference>
<accession>A0A081NKH9</accession>
<dbReference type="STRING" id="1137799.GZ78_02555"/>
<proteinExistence type="predicted"/>
<gene>
    <name evidence="1" type="ORF">GZ78_02555</name>
</gene>
<keyword evidence="2" id="KW-1185">Reference proteome</keyword>
<protein>
    <submittedName>
        <fullName evidence="1">Uncharacterized protein</fullName>
    </submittedName>
</protein>
<evidence type="ECO:0000313" key="2">
    <source>
        <dbReference type="Proteomes" id="UP000028073"/>
    </source>
</evidence>
<name>A0A081NKH9_9GAMM</name>
<organism evidence="1 2">
    <name type="scientific">Endozoicomonas numazuensis</name>
    <dbReference type="NCBI Taxonomy" id="1137799"/>
    <lineage>
        <taxon>Bacteria</taxon>
        <taxon>Pseudomonadati</taxon>
        <taxon>Pseudomonadota</taxon>
        <taxon>Gammaproteobacteria</taxon>
        <taxon>Oceanospirillales</taxon>
        <taxon>Endozoicomonadaceae</taxon>
        <taxon>Endozoicomonas</taxon>
    </lineage>
</organism>
<dbReference type="AlphaFoldDB" id="A0A081NKH9"/>